<organism evidence="1 2">
    <name type="scientific">Puccinia sorghi</name>
    <dbReference type="NCBI Taxonomy" id="27349"/>
    <lineage>
        <taxon>Eukaryota</taxon>
        <taxon>Fungi</taxon>
        <taxon>Dikarya</taxon>
        <taxon>Basidiomycota</taxon>
        <taxon>Pucciniomycotina</taxon>
        <taxon>Pucciniomycetes</taxon>
        <taxon>Pucciniales</taxon>
        <taxon>Pucciniaceae</taxon>
        <taxon>Puccinia</taxon>
    </lineage>
</organism>
<evidence type="ECO:0008006" key="3">
    <source>
        <dbReference type="Google" id="ProtNLM"/>
    </source>
</evidence>
<protein>
    <recommendedName>
        <fullName evidence="3">Retrotransposon gag domain-containing protein</fullName>
    </recommendedName>
</protein>
<comment type="caution">
    <text evidence="1">The sequence shown here is derived from an EMBL/GenBank/DDBJ whole genome shotgun (WGS) entry which is preliminary data.</text>
</comment>
<dbReference type="EMBL" id="LAVV01006840">
    <property type="protein sequence ID" value="KNZ58068.1"/>
    <property type="molecule type" value="Genomic_DNA"/>
</dbReference>
<name>A0A0L6VBD9_9BASI</name>
<gene>
    <name evidence="1" type="ORF">VP01_2001g3</name>
</gene>
<evidence type="ECO:0000313" key="2">
    <source>
        <dbReference type="Proteomes" id="UP000037035"/>
    </source>
</evidence>
<dbReference type="Proteomes" id="UP000037035">
    <property type="component" value="Unassembled WGS sequence"/>
</dbReference>
<evidence type="ECO:0000313" key="1">
    <source>
        <dbReference type="EMBL" id="KNZ58068.1"/>
    </source>
</evidence>
<accession>A0A0L6VBD9</accession>
<dbReference type="AlphaFoldDB" id="A0A0L6VBD9"/>
<sequence length="163" mass="18315">MGTVVPLPRVLPTVFAVLFMKDYVETWSQPYLGKVFNGEPVVFNKFINDFRASFFDHNRRHRAEPQGEHPTFRAMVLKEGQTIEGIRQGHPIPSTRTSTPTPNPNAMDLSAFQKAPSNQLSDTKHACRVQLNLCFHCGQAGHISCGFLNGGRNQLSPRQPQQQ</sequence>
<keyword evidence="2" id="KW-1185">Reference proteome</keyword>
<reference evidence="1 2" key="1">
    <citation type="submission" date="2015-08" db="EMBL/GenBank/DDBJ databases">
        <title>Next Generation Sequencing and Analysis of the Genome of Puccinia sorghi L Schw, the Causal Agent of Maize Common Rust.</title>
        <authorList>
            <person name="Rochi L."/>
            <person name="Burguener G."/>
            <person name="Darino M."/>
            <person name="Turjanski A."/>
            <person name="Kreff E."/>
            <person name="Dieguez M.J."/>
            <person name="Sacco F."/>
        </authorList>
    </citation>
    <scope>NUCLEOTIDE SEQUENCE [LARGE SCALE GENOMIC DNA]</scope>
    <source>
        <strain evidence="1 2">RO10H11247</strain>
    </source>
</reference>
<dbReference type="OrthoDB" id="4847360at2759"/>
<dbReference type="VEuPathDB" id="FungiDB:VP01_2001g3"/>
<proteinExistence type="predicted"/>